<comment type="caution">
    <text evidence="2">The sequence shown here is derived from an EMBL/GenBank/DDBJ whole genome shotgun (WGS) entry which is preliminary data.</text>
</comment>
<protein>
    <submittedName>
        <fullName evidence="2">Uncharacterized protein</fullName>
    </submittedName>
</protein>
<feature type="region of interest" description="Disordered" evidence="1">
    <location>
        <begin position="72"/>
        <end position="100"/>
    </location>
</feature>
<gene>
    <name evidence="2" type="ORF">OSB04_009786</name>
</gene>
<name>A0AA38WB95_9ASTR</name>
<dbReference type="Proteomes" id="UP001172457">
    <property type="component" value="Chromosome 3"/>
</dbReference>
<feature type="region of interest" description="Disordered" evidence="1">
    <location>
        <begin position="1"/>
        <end position="29"/>
    </location>
</feature>
<keyword evidence="3" id="KW-1185">Reference proteome</keyword>
<feature type="compositionally biased region" description="Polar residues" evidence="1">
    <location>
        <begin position="1"/>
        <end position="23"/>
    </location>
</feature>
<proteinExistence type="predicted"/>
<organism evidence="2 3">
    <name type="scientific">Centaurea solstitialis</name>
    <name type="common">yellow star-thistle</name>
    <dbReference type="NCBI Taxonomy" id="347529"/>
    <lineage>
        <taxon>Eukaryota</taxon>
        <taxon>Viridiplantae</taxon>
        <taxon>Streptophyta</taxon>
        <taxon>Embryophyta</taxon>
        <taxon>Tracheophyta</taxon>
        <taxon>Spermatophyta</taxon>
        <taxon>Magnoliopsida</taxon>
        <taxon>eudicotyledons</taxon>
        <taxon>Gunneridae</taxon>
        <taxon>Pentapetalae</taxon>
        <taxon>asterids</taxon>
        <taxon>campanulids</taxon>
        <taxon>Asterales</taxon>
        <taxon>Asteraceae</taxon>
        <taxon>Carduoideae</taxon>
        <taxon>Cardueae</taxon>
        <taxon>Centaureinae</taxon>
        <taxon>Centaurea</taxon>
    </lineage>
</organism>
<evidence type="ECO:0000256" key="1">
    <source>
        <dbReference type="SAM" id="MobiDB-lite"/>
    </source>
</evidence>
<reference evidence="2" key="1">
    <citation type="submission" date="2023-03" db="EMBL/GenBank/DDBJ databases">
        <title>Chromosome-scale reference genome and RAD-based genetic map of yellow starthistle (Centaurea solstitialis) reveal putative structural variation and QTLs associated with invader traits.</title>
        <authorList>
            <person name="Reatini B."/>
            <person name="Cang F.A."/>
            <person name="Jiang Q."/>
            <person name="Mckibben M.T.W."/>
            <person name="Barker M.S."/>
            <person name="Rieseberg L.H."/>
            <person name="Dlugosch K.M."/>
        </authorList>
    </citation>
    <scope>NUCLEOTIDE SEQUENCE</scope>
    <source>
        <strain evidence="2">CAN-66</strain>
        <tissue evidence="2">Leaf</tissue>
    </source>
</reference>
<dbReference type="EMBL" id="JARYMX010000003">
    <property type="protein sequence ID" value="KAJ9555172.1"/>
    <property type="molecule type" value="Genomic_DNA"/>
</dbReference>
<evidence type="ECO:0000313" key="2">
    <source>
        <dbReference type="EMBL" id="KAJ9555172.1"/>
    </source>
</evidence>
<dbReference type="AlphaFoldDB" id="A0AA38WB95"/>
<sequence length="170" mass="18372">MGENSSSTRGRNFNDFINQNAPFSSSSSSSGMKLFGVGIAPATPQPDADNNNNNKKIRVPILQARLCEFSSVRRPSERAQERTTTVKKGALYEQPPPPPAVCSARDHPQCACGEVLSGVPLGCPNRFYIGRPSQFTATAGLSRNSSRMMIQEGDEMNDENGDGVDVDLHL</sequence>
<evidence type="ECO:0000313" key="3">
    <source>
        <dbReference type="Proteomes" id="UP001172457"/>
    </source>
</evidence>
<accession>A0AA38WB95</accession>